<evidence type="ECO:0000256" key="1">
    <source>
        <dbReference type="SAM" id="Phobius"/>
    </source>
</evidence>
<reference evidence="2" key="1">
    <citation type="submission" date="2014-11" db="EMBL/GenBank/DDBJ databases">
        <authorList>
            <person name="Amaro Gonzalez C."/>
        </authorList>
    </citation>
    <scope>NUCLEOTIDE SEQUENCE</scope>
</reference>
<sequence>MRELCSSRRNSVSSLSVWIPLVGPGLLVALTWRIFEGIYQNKGHREASAAKKNCPVPLLKVGALTMKHGPRCS</sequence>
<reference evidence="2" key="2">
    <citation type="journal article" date="2015" name="Fish Shellfish Immunol.">
        <title>Early steps in the European eel (Anguilla anguilla)-Vibrio vulnificus interaction in the gills: Role of the RtxA13 toxin.</title>
        <authorList>
            <person name="Callol A."/>
            <person name="Pajuelo D."/>
            <person name="Ebbesson L."/>
            <person name="Teles M."/>
            <person name="MacKenzie S."/>
            <person name="Amaro C."/>
        </authorList>
    </citation>
    <scope>NUCLEOTIDE SEQUENCE</scope>
</reference>
<feature type="transmembrane region" description="Helical" evidence="1">
    <location>
        <begin position="15"/>
        <end position="35"/>
    </location>
</feature>
<keyword evidence="1" id="KW-0812">Transmembrane</keyword>
<keyword evidence="1" id="KW-1133">Transmembrane helix</keyword>
<keyword evidence="1" id="KW-0472">Membrane</keyword>
<proteinExistence type="predicted"/>
<organism evidence="2">
    <name type="scientific">Anguilla anguilla</name>
    <name type="common">European freshwater eel</name>
    <name type="synonym">Muraena anguilla</name>
    <dbReference type="NCBI Taxonomy" id="7936"/>
    <lineage>
        <taxon>Eukaryota</taxon>
        <taxon>Metazoa</taxon>
        <taxon>Chordata</taxon>
        <taxon>Craniata</taxon>
        <taxon>Vertebrata</taxon>
        <taxon>Euteleostomi</taxon>
        <taxon>Actinopterygii</taxon>
        <taxon>Neopterygii</taxon>
        <taxon>Teleostei</taxon>
        <taxon>Anguilliformes</taxon>
        <taxon>Anguillidae</taxon>
        <taxon>Anguilla</taxon>
    </lineage>
</organism>
<dbReference type="EMBL" id="GBXM01022699">
    <property type="protein sequence ID" value="JAH85878.1"/>
    <property type="molecule type" value="Transcribed_RNA"/>
</dbReference>
<evidence type="ECO:0000313" key="2">
    <source>
        <dbReference type="EMBL" id="JAH85878.1"/>
    </source>
</evidence>
<protein>
    <submittedName>
        <fullName evidence="2">Uncharacterized protein</fullName>
    </submittedName>
</protein>
<accession>A0A0E9W8S3</accession>
<dbReference type="AlphaFoldDB" id="A0A0E9W8S3"/>
<name>A0A0E9W8S3_ANGAN</name>